<dbReference type="InterPro" id="IPR016084">
    <property type="entry name" value="Haem_Oase-like_multi-hlx"/>
</dbReference>
<evidence type="ECO:0000256" key="2">
    <source>
        <dbReference type="ARBA" id="ARBA00004948"/>
    </source>
</evidence>
<evidence type="ECO:0000259" key="13">
    <source>
        <dbReference type="Pfam" id="PF03070"/>
    </source>
</evidence>
<comment type="catalytic activity">
    <reaction evidence="7">
        <text>N-formyl-4-amino-5-aminomethyl-2-methylpyrimidine + H2O = 4-amino-5-aminomethyl-2-methylpyrimidine + formate</text>
        <dbReference type="Rhea" id="RHEA:46212"/>
        <dbReference type="ChEBI" id="CHEBI:15377"/>
        <dbReference type="ChEBI" id="CHEBI:15740"/>
        <dbReference type="ChEBI" id="CHEBI:63416"/>
        <dbReference type="ChEBI" id="CHEBI:85895"/>
    </reaction>
</comment>
<dbReference type="GO" id="GO:0005829">
    <property type="term" value="C:cytosol"/>
    <property type="evidence" value="ECO:0007669"/>
    <property type="project" value="TreeGrafter"/>
</dbReference>
<dbReference type="PANTHER" id="PTHR43198">
    <property type="entry name" value="BIFUNCTIONAL TH2 PROTEIN"/>
    <property type="match status" value="1"/>
</dbReference>
<comment type="pathway">
    <text evidence="2">Cofactor biosynthesis; thiamine diphosphate biosynthesis.</text>
</comment>
<evidence type="ECO:0000313" key="14">
    <source>
        <dbReference type="EMBL" id="CAI0467049.1"/>
    </source>
</evidence>
<evidence type="ECO:0000256" key="12">
    <source>
        <dbReference type="SAM" id="MobiDB-lite"/>
    </source>
</evidence>
<dbReference type="AlphaFoldDB" id="A0AAV0P7V4"/>
<evidence type="ECO:0000256" key="3">
    <source>
        <dbReference type="ARBA" id="ARBA00012684"/>
    </source>
</evidence>
<keyword evidence="5" id="KW-0784">Thiamine biosynthesis</keyword>
<evidence type="ECO:0000256" key="6">
    <source>
        <dbReference type="ARBA" id="ARBA00023157"/>
    </source>
</evidence>
<feature type="region of interest" description="Disordered" evidence="12">
    <location>
        <begin position="38"/>
        <end position="73"/>
    </location>
</feature>
<dbReference type="Proteomes" id="UP001154282">
    <property type="component" value="Unassembled WGS sequence"/>
</dbReference>
<dbReference type="GO" id="GO:0009228">
    <property type="term" value="P:thiamine biosynthetic process"/>
    <property type="evidence" value="ECO:0007669"/>
    <property type="project" value="UniProtKB-KW"/>
</dbReference>
<accession>A0AAV0P7V4</accession>
<comment type="catalytic activity">
    <reaction evidence="1">
        <text>4-amino-5-aminomethyl-2-methylpyrimidine + H2O = 4-amino-5-hydroxymethyl-2-methylpyrimidine + NH4(+)</text>
        <dbReference type="Rhea" id="RHEA:31799"/>
        <dbReference type="ChEBI" id="CHEBI:15377"/>
        <dbReference type="ChEBI" id="CHEBI:16892"/>
        <dbReference type="ChEBI" id="CHEBI:28938"/>
        <dbReference type="ChEBI" id="CHEBI:63416"/>
        <dbReference type="EC" id="3.5.99.2"/>
    </reaction>
</comment>
<dbReference type="SUPFAM" id="SSF48613">
    <property type="entry name" value="Heme oxygenase-like"/>
    <property type="match status" value="1"/>
</dbReference>
<evidence type="ECO:0000256" key="10">
    <source>
        <dbReference type="ARBA" id="ARBA00079571"/>
    </source>
</evidence>
<dbReference type="GO" id="GO:0050334">
    <property type="term" value="F:thiaminase activity"/>
    <property type="evidence" value="ECO:0007669"/>
    <property type="project" value="UniProtKB-EC"/>
</dbReference>
<dbReference type="Pfam" id="PF03070">
    <property type="entry name" value="TENA_THI-4"/>
    <property type="match status" value="1"/>
</dbReference>
<comment type="similarity">
    <text evidence="8">Belongs to the thiaminase-2 family.</text>
</comment>
<evidence type="ECO:0000256" key="7">
    <source>
        <dbReference type="ARBA" id="ARBA00050721"/>
    </source>
</evidence>
<feature type="domain" description="Thiaminase-2/PQQC" evidence="13">
    <location>
        <begin position="88"/>
        <end position="284"/>
    </location>
</feature>
<gene>
    <name evidence="14" type="ORF">LITE_LOCUS37286</name>
</gene>
<evidence type="ECO:0000256" key="8">
    <source>
        <dbReference type="ARBA" id="ARBA00060919"/>
    </source>
</evidence>
<dbReference type="Gene3D" id="1.20.910.10">
    <property type="entry name" value="Heme oxygenase-like"/>
    <property type="match status" value="1"/>
</dbReference>
<evidence type="ECO:0000256" key="5">
    <source>
        <dbReference type="ARBA" id="ARBA00022977"/>
    </source>
</evidence>
<proteinExistence type="inferred from homology"/>
<keyword evidence="15" id="KW-1185">Reference proteome</keyword>
<keyword evidence="6" id="KW-1015">Disulfide bond</keyword>
<dbReference type="InterPro" id="IPR004305">
    <property type="entry name" value="Thiaminase-2/PQQC"/>
</dbReference>
<evidence type="ECO:0000256" key="4">
    <source>
        <dbReference type="ARBA" id="ARBA00022801"/>
    </source>
</evidence>
<dbReference type="EMBL" id="CAMGYJ010000008">
    <property type="protein sequence ID" value="CAI0467049.1"/>
    <property type="molecule type" value="Genomic_DNA"/>
</dbReference>
<name>A0AAV0P7V4_9ROSI</name>
<dbReference type="EC" id="3.5.99.2" evidence="3"/>
<dbReference type="InterPro" id="IPR050967">
    <property type="entry name" value="Thiamine_Salvage_TenA"/>
</dbReference>
<protein>
    <recommendedName>
        <fullName evidence="3">aminopyrimidine aminohydrolase</fullName>
        <ecNumber evidence="3">3.5.99.2</ecNumber>
    </recommendedName>
    <alternativeName>
        <fullName evidence="10">Aminopyrimidine aminohydrolase</fullName>
    </alternativeName>
    <alternativeName>
        <fullName evidence="11">Formylaminopyrimidine amidohydrolase</fullName>
    </alternativeName>
    <alternativeName>
        <fullName evidence="9">Formylaminopyrimidine deformylase</fullName>
    </alternativeName>
</protein>
<comment type="caution">
    <text evidence="14">The sequence shown here is derived from an EMBL/GenBank/DDBJ whole genome shotgun (WGS) entry which is preliminary data.</text>
</comment>
<evidence type="ECO:0000313" key="15">
    <source>
        <dbReference type="Proteomes" id="UP001154282"/>
    </source>
</evidence>
<evidence type="ECO:0000256" key="1">
    <source>
        <dbReference type="ARBA" id="ARBA00001881"/>
    </source>
</evidence>
<reference evidence="14" key="1">
    <citation type="submission" date="2022-08" db="EMBL/GenBank/DDBJ databases">
        <authorList>
            <person name="Gutierrez-Valencia J."/>
        </authorList>
    </citation>
    <scope>NUCLEOTIDE SEQUENCE</scope>
</reference>
<dbReference type="CDD" id="cd19357">
    <property type="entry name" value="TenA_E_At3g16990-like"/>
    <property type="match status" value="1"/>
</dbReference>
<organism evidence="14 15">
    <name type="scientific">Linum tenue</name>
    <dbReference type="NCBI Taxonomy" id="586396"/>
    <lineage>
        <taxon>Eukaryota</taxon>
        <taxon>Viridiplantae</taxon>
        <taxon>Streptophyta</taxon>
        <taxon>Embryophyta</taxon>
        <taxon>Tracheophyta</taxon>
        <taxon>Spermatophyta</taxon>
        <taxon>Magnoliopsida</taxon>
        <taxon>eudicotyledons</taxon>
        <taxon>Gunneridae</taxon>
        <taxon>Pentapetalae</taxon>
        <taxon>rosids</taxon>
        <taxon>fabids</taxon>
        <taxon>Malpighiales</taxon>
        <taxon>Linaceae</taxon>
        <taxon>Linum</taxon>
    </lineage>
</organism>
<keyword evidence="4" id="KW-0378">Hydrolase</keyword>
<evidence type="ECO:0000256" key="11">
    <source>
        <dbReference type="ARBA" id="ARBA00082825"/>
    </source>
</evidence>
<evidence type="ECO:0000256" key="9">
    <source>
        <dbReference type="ARBA" id="ARBA00077314"/>
    </source>
</evidence>
<dbReference type="PANTHER" id="PTHR43198:SF5">
    <property type="entry name" value="BIFUNCTIONAL TENA-E PROTEIN"/>
    <property type="match status" value="1"/>
</dbReference>
<sequence length="289" mass="32558">MTHEPRGTKAPESRLCHVRTLLHPTRVTLVLDADCRSNSQPHKTLPRQHSPSKKAVNGESSPKSKKRRKMADAGGITKTWIKKHIILYTGATRHPFTVRIRDGSIDPSAFKRWLAQDYVFVREFVPFVASVLIKASKQSPEDMEVVLGGLASLSGEIDWFKREASKRDVSLANLTVHNATRNYCRLLEKLTLPEVEYAVAITAFWAIEAVYQESFAHCLEDGNNTPPEFVEACQRWGSPGFREYCRSLQQIANRCLEKAPEHVVAAAETTFITILEHEIEFWNVSSGGT</sequence>
<dbReference type="FunFam" id="1.20.910.10:FF:000007">
    <property type="entry name" value="Bifunctional TENA-E protein"/>
    <property type="match status" value="1"/>
</dbReference>